<feature type="compositionally biased region" description="Low complexity" evidence="2">
    <location>
        <begin position="910"/>
        <end position="921"/>
    </location>
</feature>
<feature type="region of interest" description="Disordered" evidence="2">
    <location>
        <begin position="822"/>
        <end position="921"/>
    </location>
</feature>
<dbReference type="Gene3D" id="3.40.50.11210">
    <property type="entry name" value="Rap/Ran-GAP"/>
    <property type="match status" value="1"/>
</dbReference>
<dbReference type="SUPFAM" id="SSF111347">
    <property type="entry name" value="Rap/Ran-GAP"/>
    <property type="match status" value="1"/>
</dbReference>
<accession>A0A9W7E8S6</accession>
<proteinExistence type="predicted"/>
<protein>
    <recommendedName>
        <fullName evidence="7">Rap-GAP domain-containing protein</fullName>
    </recommendedName>
</protein>
<sequence length="1318" mass="145836">MILPHILTLSLLPPPPPSSLPSYPLGSRLSICSHIIDTILNHPDVGTKTSEALRFAMEGLGAAFTLPVESSSSQIRSTLKIYSTWLSSTPPSAKPFEQNFIRSIISHISQIFYNDDKQHDEERVKLCVSALEVFRDLFRNRGQDLNPSTYTHCVRVYLGISDSFLSKISPTSDDIYTKVSHQMTRQLFECYIRSVNVLSPESSTVVELWDILRDLSTKWCHRITFIENWSTVCYCLTKETFFLVSGNSEEFQQDPKATVDVSVDWGGRGQSIKIITTPVCLKFMWNRFVHLLGNVNRLTWNGDEQQEDVKPMVHRAAIRAVNIMVEIMLKSGQSLASTSLDISATMSGRFAISAIATPPSTNTILDIYGAWLFDAALQKKEGYESGRSMAIECLGNIFCTPSRNGKPNTILPSYKTRFMLVIEKAIEDEDPRALAAVLTSSKFVLGCNFKGTKVLIKSLNNAITTILEQDIDEDAQPRRWRGETSQQANTYGGYELKLLRKACLEVLSTEICLAKPAQISSLLTAIMYTERTPTNVQKLLILMYAFMHVASASTCATLSDHILSQLADTLRANPPSGWKLPTILVAFEVLGFACDLPKHKLPIARITGSVISYCQKVLITINDNAGKSTNPSSTIEGRLSSSSQSKEKQLLLKSALVCLSKWVMTYPFVLNEMLPSSGAGAAASGPSMSSMASQLIKLAWEASTSKKLTEDTQAPAVILHQFIMRRPRNADDCLDERIAIRTALGDSIKGLTEEEIHSKSHEYAKKHVRYFLLEGRTLLTLVDGGMYWDRDGNSTGQKGDDVLVIARDATGKYCWRVNSVEDKEEDMDKEGEREDSTSNSTEERSSHTGLPPPPPPPVNDPLSMILSLGNDDDDNDGEVSETSATSVVDFVDACAEKEEDTTPTPPTPAPKAKAGGEPAATSDGEAVEDYYELFSWHNTRRLLSQLGFLNVETWGRLEILDGTKQLVSKIVALDDTPEKDQFVVWILRAVNVEVEGKQRIKILDYGDEPPASASAATAKYDKFLAELGKKIETGSHAKFMDCINPEQVEGEFVYCESELEEVLFKVPTLPMARKDGEPLEPNPALNAVGINTGDDLVNGIKKDLKNNVIVLYNDCEQQYSPDTLIWSTAYGIASAHVILIIDPLASGNYRVRVHADPSSSVFDVGAQTIGPILDGMVLNADLLPRLIRQTCISVSKAIINHSRTSGLSGKRKTLNLHSQKSPPSTSSEDSHAFIKRQRILSLIYNDHACHIPTPQFLGMMFKGSFDHLRILGKGREWSNCSPPKVDRNVVGGLGKVIKQMERDEESNRKHKPVDETSF</sequence>
<feature type="region of interest" description="Disordered" evidence="2">
    <location>
        <begin position="1209"/>
        <end position="1230"/>
    </location>
</feature>
<dbReference type="Pfam" id="PF20412">
    <property type="entry name" value="RALGAPB_N"/>
    <property type="match status" value="1"/>
</dbReference>
<dbReference type="OrthoDB" id="1749473at2759"/>
<dbReference type="PANTHER" id="PTHR21344">
    <property type="entry name" value="RAL GTPASE-ACTIVATING PROTEIN SUBUNIT BETA"/>
    <property type="match status" value="1"/>
</dbReference>
<name>A0A9W7E8S6_9STRA</name>
<feature type="compositionally biased region" description="Basic and acidic residues" evidence="2">
    <location>
        <begin position="830"/>
        <end position="846"/>
    </location>
</feature>
<dbReference type="PANTHER" id="PTHR21344:SF1">
    <property type="entry name" value="RAL GTPASE-ACTIVATING PROTEIN SUBUNIT BETA"/>
    <property type="match status" value="1"/>
</dbReference>
<dbReference type="SUPFAM" id="SSF48371">
    <property type="entry name" value="ARM repeat"/>
    <property type="match status" value="1"/>
</dbReference>
<evidence type="ECO:0000313" key="5">
    <source>
        <dbReference type="EMBL" id="GMH69230.1"/>
    </source>
</evidence>
<comment type="caution">
    <text evidence="5">The sequence shown here is derived from an EMBL/GenBank/DDBJ whole genome shotgun (WGS) entry which is preliminary data.</text>
</comment>
<dbReference type="GO" id="GO:0005096">
    <property type="term" value="F:GTPase activator activity"/>
    <property type="evidence" value="ECO:0007669"/>
    <property type="project" value="UniProtKB-KW"/>
</dbReference>
<dbReference type="InterPro" id="IPR035974">
    <property type="entry name" value="Rap/Ran-GAP_sf"/>
</dbReference>
<dbReference type="Proteomes" id="UP001165085">
    <property type="component" value="Unassembled WGS sequence"/>
</dbReference>
<evidence type="ECO:0000256" key="2">
    <source>
        <dbReference type="SAM" id="MobiDB-lite"/>
    </source>
</evidence>
<dbReference type="InterPro" id="IPR039930">
    <property type="entry name" value="RALGAPB"/>
</dbReference>
<feature type="compositionally biased region" description="Polar residues" evidence="2">
    <location>
        <begin position="1215"/>
        <end position="1227"/>
    </location>
</feature>
<evidence type="ECO:0008006" key="7">
    <source>
        <dbReference type="Google" id="ProtNLM"/>
    </source>
</evidence>
<dbReference type="Pfam" id="PF02145">
    <property type="entry name" value="Rap_GAP"/>
    <property type="match status" value="1"/>
</dbReference>
<organism evidence="5 6">
    <name type="scientific">Triparma strigata</name>
    <dbReference type="NCBI Taxonomy" id="1606541"/>
    <lineage>
        <taxon>Eukaryota</taxon>
        <taxon>Sar</taxon>
        <taxon>Stramenopiles</taxon>
        <taxon>Ochrophyta</taxon>
        <taxon>Bolidophyceae</taxon>
        <taxon>Parmales</taxon>
        <taxon>Triparmaceae</taxon>
        <taxon>Triparma</taxon>
    </lineage>
</organism>
<feature type="domain" description="Ral GTPase-activating protein subunit alpha/beta N-terminal" evidence="4">
    <location>
        <begin position="122"/>
        <end position="242"/>
    </location>
</feature>
<dbReference type="InterPro" id="IPR000331">
    <property type="entry name" value="Rap/Ran_GAP_dom"/>
</dbReference>
<gene>
    <name evidence="5" type="ORF">TrST_g1103</name>
</gene>
<dbReference type="GO" id="GO:0051056">
    <property type="term" value="P:regulation of small GTPase mediated signal transduction"/>
    <property type="evidence" value="ECO:0007669"/>
    <property type="project" value="InterPro"/>
</dbReference>
<feature type="compositionally biased region" description="Acidic residues" evidence="2">
    <location>
        <begin position="870"/>
        <end position="879"/>
    </location>
</feature>
<evidence type="ECO:0000313" key="6">
    <source>
        <dbReference type="Proteomes" id="UP001165085"/>
    </source>
</evidence>
<dbReference type="EMBL" id="BRXY01000131">
    <property type="protein sequence ID" value="GMH69230.1"/>
    <property type="molecule type" value="Genomic_DNA"/>
</dbReference>
<keyword evidence="1" id="KW-0343">GTPase activation</keyword>
<feature type="domain" description="Rap-GAP" evidence="3">
    <location>
        <begin position="1016"/>
        <end position="1200"/>
    </location>
</feature>
<feature type="compositionally biased region" description="Pro residues" evidence="2">
    <location>
        <begin position="850"/>
        <end position="859"/>
    </location>
</feature>
<evidence type="ECO:0000259" key="4">
    <source>
        <dbReference type="Pfam" id="PF20412"/>
    </source>
</evidence>
<feature type="region of interest" description="Disordered" evidence="2">
    <location>
        <begin position="1299"/>
        <end position="1318"/>
    </location>
</feature>
<evidence type="ECO:0000256" key="1">
    <source>
        <dbReference type="ARBA" id="ARBA00022468"/>
    </source>
</evidence>
<reference evidence="6" key="1">
    <citation type="journal article" date="2023" name="Commun. Biol.">
        <title>Genome analysis of Parmales, the sister group of diatoms, reveals the evolutionary specialization of diatoms from phago-mixotrophs to photoautotrophs.</title>
        <authorList>
            <person name="Ban H."/>
            <person name="Sato S."/>
            <person name="Yoshikawa S."/>
            <person name="Yamada K."/>
            <person name="Nakamura Y."/>
            <person name="Ichinomiya M."/>
            <person name="Sato N."/>
            <person name="Blanc-Mathieu R."/>
            <person name="Endo H."/>
            <person name="Kuwata A."/>
            <person name="Ogata H."/>
        </authorList>
    </citation>
    <scope>NUCLEOTIDE SEQUENCE [LARGE SCALE GENOMIC DNA]</scope>
    <source>
        <strain evidence="6">NIES 3701</strain>
    </source>
</reference>
<dbReference type="InterPro" id="IPR016024">
    <property type="entry name" value="ARM-type_fold"/>
</dbReference>
<keyword evidence="6" id="KW-1185">Reference proteome</keyword>
<evidence type="ECO:0000259" key="3">
    <source>
        <dbReference type="Pfam" id="PF02145"/>
    </source>
</evidence>
<dbReference type="InterPro" id="IPR046859">
    <property type="entry name" value="RGPA/RALGAPB_N"/>
</dbReference>